<comment type="caution">
    <text evidence="2">The sequence shown here is derived from an EMBL/GenBank/DDBJ whole genome shotgun (WGS) entry which is preliminary data.</text>
</comment>
<protein>
    <submittedName>
        <fullName evidence="2">Uncharacterized protein</fullName>
    </submittedName>
</protein>
<name>A0A365YEN6_9MICC</name>
<evidence type="ECO:0000313" key="2">
    <source>
        <dbReference type="EMBL" id="RBM01156.1"/>
    </source>
</evidence>
<reference evidence="1 4" key="2">
    <citation type="submission" date="2020-01" db="EMBL/GenBank/DDBJ databases">
        <title>Glutamicibacter soli M275.</title>
        <authorList>
            <person name="Meng X."/>
        </authorList>
    </citation>
    <scope>NUCLEOTIDE SEQUENCE [LARGE SCALE GENOMIC DNA]</scope>
    <source>
        <strain evidence="1 4">M275</strain>
    </source>
</reference>
<dbReference type="EMBL" id="POAF01000004">
    <property type="protein sequence ID" value="RBM01156.1"/>
    <property type="molecule type" value="Genomic_DNA"/>
</dbReference>
<dbReference type="Proteomes" id="UP000477543">
    <property type="component" value="Unassembled WGS sequence"/>
</dbReference>
<reference evidence="2 3" key="1">
    <citation type="submission" date="2018-01" db="EMBL/GenBank/DDBJ databases">
        <title>Glutamicibacter soli strain NHPC-3 Whole genome sequence and assembly.</title>
        <authorList>
            <person name="Choudhury P."/>
            <person name="Gupta D."/>
            <person name="Sengupta K."/>
            <person name="Jawed A."/>
            <person name="Sultana N."/>
            <person name="Saha P."/>
        </authorList>
    </citation>
    <scope>NUCLEOTIDE SEQUENCE [LARGE SCALE GENOMIC DNA]</scope>
    <source>
        <strain evidence="2 3">NHPC-3</strain>
    </source>
</reference>
<gene>
    <name evidence="2" type="ORF">C1H84_10260</name>
    <name evidence="1" type="ORF">GT020_09445</name>
</gene>
<evidence type="ECO:0000313" key="4">
    <source>
        <dbReference type="Proteomes" id="UP000477543"/>
    </source>
</evidence>
<dbReference type="AlphaFoldDB" id="A0A365YEN6"/>
<proteinExistence type="predicted"/>
<dbReference type="RefSeq" id="WP_047120476.1">
    <property type="nucleotide sequence ID" value="NZ_CM125969.1"/>
</dbReference>
<evidence type="ECO:0000313" key="3">
    <source>
        <dbReference type="Proteomes" id="UP000252167"/>
    </source>
</evidence>
<evidence type="ECO:0000313" key="1">
    <source>
        <dbReference type="EMBL" id="NAZ16287.1"/>
    </source>
</evidence>
<keyword evidence="3" id="KW-1185">Reference proteome</keyword>
<dbReference type="Proteomes" id="UP000252167">
    <property type="component" value="Unassembled WGS sequence"/>
</dbReference>
<dbReference type="EMBL" id="WYDN01000007">
    <property type="protein sequence ID" value="NAZ16287.1"/>
    <property type="molecule type" value="Genomic_DNA"/>
</dbReference>
<accession>A0A365YEN6</accession>
<sequence length="76" mass="8683">MARKASWSQFSGKHVELRKDGQLVRTGFVKDVLDSDEALWLEAERFQQRILIDKSMGFTIRPIADPPMNLRLPAAV</sequence>
<organism evidence="2 3">
    <name type="scientific">Glutamicibacter soli</name>
    <dbReference type="NCBI Taxonomy" id="453836"/>
    <lineage>
        <taxon>Bacteria</taxon>
        <taxon>Bacillati</taxon>
        <taxon>Actinomycetota</taxon>
        <taxon>Actinomycetes</taxon>
        <taxon>Micrococcales</taxon>
        <taxon>Micrococcaceae</taxon>
        <taxon>Glutamicibacter</taxon>
    </lineage>
</organism>